<keyword evidence="3" id="KW-1185">Reference proteome</keyword>
<feature type="region of interest" description="Disordered" evidence="1">
    <location>
        <begin position="1"/>
        <end position="26"/>
    </location>
</feature>
<evidence type="ECO:0000313" key="3">
    <source>
        <dbReference type="Proteomes" id="UP001162483"/>
    </source>
</evidence>
<organism evidence="2 3">
    <name type="scientific">Staurois parvus</name>
    <dbReference type="NCBI Taxonomy" id="386267"/>
    <lineage>
        <taxon>Eukaryota</taxon>
        <taxon>Metazoa</taxon>
        <taxon>Chordata</taxon>
        <taxon>Craniata</taxon>
        <taxon>Vertebrata</taxon>
        <taxon>Euteleostomi</taxon>
        <taxon>Amphibia</taxon>
        <taxon>Batrachia</taxon>
        <taxon>Anura</taxon>
        <taxon>Neobatrachia</taxon>
        <taxon>Ranoidea</taxon>
        <taxon>Ranidae</taxon>
        <taxon>Staurois</taxon>
    </lineage>
</organism>
<comment type="caution">
    <text evidence="2">The sequence shown here is derived from an EMBL/GenBank/DDBJ whole genome shotgun (WGS) entry which is preliminary data.</text>
</comment>
<dbReference type="Proteomes" id="UP001162483">
    <property type="component" value="Unassembled WGS sequence"/>
</dbReference>
<sequence length="40" mass="4732">MKRLNHQKANKRNNLRSTMMKHPLTMTESERMFSKALAIS</sequence>
<proteinExistence type="predicted"/>
<accession>A0ABN9ELZ3</accession>
<feature type="compositionally biased region" description="Basic residues" evidence="1">
    <location>
        <begin position="1"/>
        <end position="14"/>
    </location>
</feature>
<dbReference type="EMBL" id="CATNWA010015691">
    <property type="protein sequence ID" value="CAI9585819.1"/>
    <property type="molecule type" value="Genomic_DNA"/>
</dbReference>
<reference evidence="2" key="1">
    <citation type="submission" date="2023-05" db="EMBL/GenBank/DDBJ databases">
        <authorList>
            <person name="Stuckert A."/>
        </authorList>
    </citation>
    <scope>NUCLEOTIDE SEQUENCE</scope>
</reference>
<evidence type="ECO:0000256" key="1">
    <source>
        <dbReference type="SAM" id="MobiDB-lite"/>
    </source>
</evidence>
<evidence type="ECO:0000313" key="2">
    <source>
        <dbReference type="EMBL" id="CAI9585819.1"/>
    </source>
</evidence>
<gene>
    <name evidence="2" type="ORF">SPARVUS_LOCUS10274950</name>
</gene>
<protein>
    <submittedName>
        <fullName evidence="2">Uncharacterized protein</fullName>
    </submittedName>
</protein>
<name>A0ABN9ELZ3_9NEOB</name>